<organism evidence="1 2">
    <name type="scientific">Spirosoma endophyticum</name>
    <dbReference type="NCBI Taxonomy" id="662367"/>
    <lineage>
        <taxon>Bacteria</taxon>
        <taxon>Pseudomonadati</taxon>
        <taxon>Bacteroidota</taxon>
        <taxon>Cytophagia</taxon>
        <taxon>Cytophagales</taxon>
        <taxon>Cytophagaceae</taxon>
        <taxon>Spirosoma</taxon>
    </lineage>
</organism>
<evidence type="ECO:0000313" key="1">
    <source>
        <dbReference type="EMBL" id="SFE75492.1"/>
    </source>
</evidence>
<keyword evidence="2" id="KW-1185">Reference proteome</keyword>
<dbReference type="Proteomes" id="UP000198598">
    <property type="component" value="Unassembled WGS sequence"/>
</dbReference>
<reference evidence="1 2" key="1">
    <citation type="submission" date="2016-10" db="EMBL/GenBank/DDBJ databases">
        <authorList>
            <person name="de Groot N.N."/>
        </authorList>
    </citation>
    <scope>NUCLEOTIDE SEQUENCE [LARGE SCALE GENOMIC DNA]</scope>
    <source>
        <strain evidence="1 2">DSM 26130</strain>
    </source>
</reference>
<name>A0A1I2D4S2_9BACT</name>
<proteinExistence type="predicted"/>
<accession>A0A1I2D4S2</accession>
<dbReference type="AlphaFoldDB" id="A0A1I2D4S2"/>
<evidence type="ECO:0000313" key="2">
    <source>
        <dbReference type="Proteomes" id="UP000198598"/>
    </source>
</evidence>
<dbReference type="EMBL" id="FOLQ01000019">
    <property type="protein sequence ID" value="SFE75492.1"/>
    <property type="molecule type" value="Genomic_DNA"/>
</dbReference>
<sequence length="38" mass="4141">MPPGKMPVQLLTEAATAFALLKSNASKQTVTNAYLDYR</sequence>
<dbReference type="STRING" id="662367.SAMN05216167_1197"/>
<protein>
    <submittedName>
        <fullName evidence="1">Uncharacterized protein</fullName>
    </submittedName>
</protein>
<gene>
    <name evidence="1" type="ORF">SAMN05216167_1197</name>
</gene>